<dbReference type="EMBL" id="JAINWA010000003">
    <property type="protein sequence ID" value="MCD1654740.1"/>
    <property type="molecule type" value="Genomic_DNA"/>
</dbReference>
<dbReference type="RefSeq" id="WP_230755254.1">
    <property type="nucleotide sequence ID" value="NZ_JAINWA010000003.1"/>
</dbReference>
<organism evidence="1 2">
    <name type="scientific">Teretinema zuelzerae</name>
    <dbReference type="NCBI Taxonomy" id="156"/>
    <lineage>
        <taxon>Bacteria</taxon>
        <taxon>Pseudomonadati</taxon>
        <taxon>Spirochaetota</taxon>
        <taxon>Spirochaetia</taxon>
        <taxon>Spirochaetales</taxon>
        <taxon>Treponemataceae</taxon>
        <taxon>Teretinema</taxon>
    </lineage>
</organism>
<protein>
    <submittedName>
        <fullName evidence="1">Uncharacterized protein</fullName>
    </submittedName>
</protein>
<keyword evidence="2" id="KW-1185">Reference proteome</keyword>
<name>A0AAE3EGW7_9SPIR</name>
<comment type="caution">
    <text evidence="1">The sequence shown here is derived from an EMBL/GenBank/DDBJ whole genome shotgun (WGS) entry which is preliminary data.</text>
</comment>
<dbReference type="Proteomes" id="UP001198163">
    <property type="component" value="Unassembled WGS sequence"/>
</dbReference>
<gene>
    <name evidence="1" type="ORF">K7J14_08475</name>
</gene>
<sequence>MQNDRLVTLSTLNSGAVLELFEEEFEKALKNIADDNTSPTAVRAITIKIELKPMADRSMATSKVKVSSSLAPMNPHESTVSFAFNGRSVEAYVNGPINQPDLDGINPIPFERRTVGEN</sequence>
<dbReference type="AlphaFoldDB" id="A0AAE3EGW7"/>
<reference evidence="1" key="1">
    <citation type="submission" date="2021-08" db="EMBL/GenBank/DDBJ databases">
        <title>Comparative analyses of Brucepasteria parasyntrophica and Teretinema zuelzerae.</title>
        <authorList>
            <person name="Song Y."/>
            <person name="Brune A."/>
        </authorList>
    </citation>
    <scope>NUCLEOTIDE SEQUENCE</scope>
    <source>
        <strain evidence="1">DSM 1903</strain>
    </source>
</reference>
<accession>A0AAE3EGW7</accession>
<evidence type="ECO:0000313" key="1">
    <source>
        <dbReference type="EMBL" id="MCD1654740.1"/>
    </source>
</evidence>
<proteinExistence type="predicted"/>
<evidence type="ECO:0000313" key="2">
    <source>
        <dbReference type="Proteomes" id="UP001198163"/>
    </source>
</evidence>